<protein>
    <submittedName>
        <fullName evidence="3">Uncharacterized protein</fullName>
    </submittedName>
</protein>
<reference evidence="3" key="2">
    <citation type="submission" date="2023-11" db="UniProtKB">
        <authorList>
            <consortium name="WormBaseParasite"/>
        </authorList>
    </citation>
    <scope>IDENTIFICATION</scope>
</reference>
<accession>A0AA85KC50</accession>
<proteinExistence type="predicted"/>
<dbReference type="WBParaSite" id="TREG1_76390.1">
    <property type="protein sequence ID" value="TREG1_76390.1"/>
    <property type="gene ID" value="TREG1_76390"/>
</dbReference>
<sequence>MHSKSTSVKDYSGPPEIRKHKNSKICYGVADEVFTQDLNAILREELQIADRHKSNYETLKSAFKKLYNAYNQLESRLNSSANDSKLLERQQQQQQQQGDIHLMEARNNLNEYISAMEIVKQSNSIPAVETLEISMLKITNELEAKYREQILNLQYDLQSCQNENRLLVEEIQNLNKTLNQERSEFKNTLMNSKLFYEAEISSLQKIKDHQNTEINQLSLVQTNEDKKILLQNAQLQAKCDELSNQLELIRNNLSKEREQIQLENEDQLQLCSELKAKNMELEAICSTQKNHINALTQEVNELRAELINHRQTLVESTKCQYKAETQIDKLLQSTRIELINLRKEAEYQKSEIDKQRSELTEKSRKLQDELDMLHNRLTCTNQFSGNRENNHFDVINTQNNNDEEEEKLQRIIKLFQKHFLLHINEFENKVSSISDRLNLEVDQMQTFQMHAKSIMETINQSSMYPKSFIPSQQQNGKTSDRIQLTLVQDNMQRYVDDARKKKRTLCLRIVLLKQKINFLESEIEKLREENINLKTNVASITEYERVCLAYKDLYRRHQEYERIILNSDNQKFITNNDHVGRLTEEE</sequence>
<dbReference type="AlphaFoldDB" id="A0AA85KC50"/>
<evidence type="ECO:0000313" key="2">
    <source>
        <dbReference type="Proteomes" id="UP000050795"/>
    </source>
</evidence>
<feature type="coiled-coil region" evidence="1">
    <location>
        <begin position="56"/>
        <end position="122"/>
    </location>
</feature>
<evidence type="ECO:0000256" key="1">
    <source>
        <dbReference type="SAM" id="Coils"/>
    </source>
</evidence>
<keyword evidence="1" id="KW-0175">Coiled coil</keyword>
<evidence type="ECO:0000313" key="3">
    <source>
        <dbReference type="WBParaSite" id="TREG1_76390.1"/>
    </source>
</evidence>
<feature type="coiled-coil region" evidence="1">
    <location>
        <begin position="157"/>
        <end position="191"/>
    </location>
</feature>
<name>A0AA85KC50_TRIRE</name>
<dbReference type="Proteomes" id="UP000050795">
    <property type="component" value="Unassembled WGS sequence"/>
</dbReference>
<feature type="coiled-coil region" evidence="1">
    <location>
        <begin position="509"/>
        <end position="543"/>
    </location>
</feature>
<feature type="coiled-coil region" evidence="1">
    <location>
        <begin position="338"/>
        <end position="414"/>
    </location>
</feature>
<feature type="coiled-coil region" evidence="1">
    <location>
        <begin position="232"/>
        <end position="312"/>
    </location>
</feature>
<keyword evidence="2" id="KW-1185">Reference proteome</keyword>
<organism evidence="2 3">
    <name type="scientific">Trichobilharzia regenti</name>
    <name type="common">Nasal bird schistosome</name>
    <dbReference type="NCBI Taxonomy" id="157069"/>
    <lineage>
        <taxon>Eukaryota</taxon>
        <taxon>Metazoa</taxon>
        <taxon>Spiralia</taxon>
        <taxon>Lophotrochozoa</taxon>
        <taxon>Platyhelminthes</taxon>
        <taxon>Trematoda</taxon>
        <taxon>Digenea</taxon>
        <taxon>Strigeidida</taxon>
        <taxon>Schistosomatoidea</taxon>
        <taxon>Schistosomatidae</taxon>
        <taxon>Trichobilharzia</taxon>
    </lineage>
</organism>
<reference evidence="2" key="1">
    <citation type="submission" date="2022-06" db="EMBL/GenBank/DDBJ databases">
        <authorList>
            <person name="Berger JAMES D."/>
            <person name="Berger JAMES D."/>
        </authorList>
    </citation>
    <scope>NUCLEOTIDE SEQUENCE [LARGE SCALE GENOMIC DNA]</scope>
</reference>